<dbReference type="AlphaFoldDB" id="A0A7J6BDN3"/>
<protein>
    <submittedName>
        <fullName evidence="2">Uncharacterized protein</fullName>
    </submittedName>
</protein>
<reference evidence="2 3" key="1">
    <citation type="submission" date="2020-02" db="EMBL/GenBank/DDBJ databases">
        <title>A chromosome-scale genome assembly of the black bullhead catfish (Ameiurus melas).</title>
        <authorList>
            <person name="Wen M."/>
            <person name="Zham M."/>
            <person name="Cabau C."/>
            <person name="Klopp C."/>
            <person name="Donnadieu C."/>
            <person name="Roques C."/>
            <person name="Bouchez O."/>
            <person name="Lampietro C."/>
            <person name="Jouanno E."/>
            <person name="Herpin A."/>
            <person name="Louis A."/>
            <person name="Berthelot C."/>
            <person name="Parey E."/>
            <person name="Roest-Crollius H."/>
            <person name="Braasch I."/>
            <person name="Postlethwait J."/>
            <person name="Robinson-Rechavi M."/>
            <person name="Echchiki A."/>
            <person name="Begum T."/>
            <person name="Montfort J."/>
            <person name="Schartl M."/>
            <person name="Bobe J."/>
            <person name="Guiguen Y."/>
        </authorList>
    </citation>
    <scope>NUCLEOTIDE SEQUENCE [LARGE SCALE GENOMIC DNA]</scope>
    <source>
        <strain evidence="2">M_S1</strain>
        <tissue evidence="2">Blood</tissue>
    </source>
</reference>
<keyword evidence="3" id="KW-1185">Reference proteome</keyword>
<dbReference type="Proteomes" id="UP000593565">
    <property type="component" value="Unassembled WGS sequence"/>
</dbReference>
<gene>
    <name evidence="2" type="ORF">AMELA_G00030260</name>
</gene>
<dbReference type="PANTHER" id="PTHR16155:SF3">
    <property type="entry name" value="STERILE ALPHA MOTIF DOMAIN-CONTAINING PROTEIN 9-LIKE"/>
    <property type="match status" value="1"/>
</dbReference>
<comment type="caution">
    <text evidence="2">The sequence shown here is derived from an EMBL/GenBank/DDBJ whole genome shotgun (WGS) entry which is preliminary data.</text>
</comment>
<dbReference type="EMBL" id="JAAGNN010000002">
    <property type="protein sequence ID" value="KAF4093213.1"/>
    <property type="molecule type" value="Genomic_DNA"/>
</dbReference>
<feature type="compositionally biased region" description="Basic and acidic residues" evidence="1">
    <location>
        <begin position="63"/>
        <end position="73"/>
    </location>
</feature>
<evidence type="ECO:0000313" key="2">
    <source>
        <dbReference type="EMBL" id="KAF4093213.1"/>
    </source>
</evidence>
<dbReference type="PANTHER" id="PTHR16155">
    <property type="entry name" value="DED DOMAIN-CONTAINING PROTEIN"/>
    <property type="match status" value="1"/>
</dbReference>
<organism evidence="2 3">
    <name type="scientific">Ameiurus melas</name>
    <name type="common">Black bullhead</name>
    <name type="synonym">Silurus melas</name>
    <dbReference type="NCBI Taxonomy" id="219545"/>
    <lineage>
        <taxon>Eukaryota</taxon>
        <taxon>Metazoa</taxon>
        <taxon>Chordata</taxon>
        <taxon>Craniata</taxon>
        <taxon>Vertebrata</taxon>
        <taxon>Euteleostomi</taxon>
        <taxon>Actinopterygii</taxon>
        <taxon>Neopterygii</taxon>
        <taxon>Teleostei</taxon>
        <taxon>Ostariophysi</taxon>
        <taxon>Siluriformes</taxon>
        <taxon>Ictaluridae</taxon>
        <taxon>Ameiurus</taxon>
    </lineage>
</organism>
<feature type="compositionally biased region" description="Acidic residues" evidence="1">
    <location>
        <begin position="31"/>
        <end position="62"/>
    </location>
</feature>
<proteinExistence type="predicted"/>
<sequence length="402" mass="47428">MRCECVFILITSVFKIIHKTTRVHSGKNPQEDEEFDDECDEEFDDECDEDDEEFDDESDEDDQMKSHEITSPKPCKHLDQKLMMLLTSGKKRIEKEKWYILVTNRFSEEDLQHIDFFLKMKLLCVFDFDPDSMVSGLYHEFDKHHKVNLHFVQNYKKPRGKSTREFESHLHLFEQTSWIFCNGRNDFSGNETPCDKYTWCRTRWTYLKDCVSLICNDILSKGTFMVIFLLTSPVETLMTFDQFFCDMQGHEDIICISESEGNFHKWQASALRVFCDEETVDNSSVVGLKMSHINATLQHIQGPNTHKNKLLPVSIKAKCHLLTRDEETMCSLEILAVNQCEDREEEIKEKKEEIERDFYRGGKVTWEIFWPTEVREVGELIQRDAYHEVINLLEDSSRNSLK</sequence>
<name>A0A7J6BDN3_AMEME</name>
<evidence type="ECO:0000256" key="1">
    <source>
        <dbReference type="SAM" id="MobiDB-lite"/>
    </source>
</evidence>
<accession>A0A7J6BDN3</accession>
<feature type="region of interest" description="Disordered" evidence="1">
    <location>
        <begin position="23"/>
        <end position="73"/>
    </location>
</feature>
<dbReference type="GO" id="GO:0005737">
    <property type="term" value="C:cytoplasm"/>
    <property type="evidence" value="ECO:0007669"/>
    <property type="project" value="TreeGrafter"/>
</dbReference>
<evidence type="ECO:0000313" key="3">
    <source>
        <dbReference type="Proteomes" id="UP000593565"/>
    </source>
</evidence>